<evidence type="ECO:0000259" key="1">
    <source>
        <dbReference type="Pfam" id="PF20114"/>
    </source>
</evidence>
<accession>A0A6V8Q615</accession>
<dbReference type="AlphaFoldDB" id="A0A6V8Q615"/>
<sequence>MSKLYHEPIEVEFTKDGFRSFRWRGNYYRIQRVCGLWRERHGWWAQEGEVERLHLRVEAHNQGIYDLYRDRTKGRWYLERIWD</sequence>
<gene>
    <name evidence="2" type="ORF">HKBW3S47_01734</name>
</gene>
<organism evidence="2 3">
    <name type="scientific">Candidatus Hakubella thermalkaliphila</name>
    <dbReference type="NCBI Taxonomy" id="2754717"/>
    <lineage>
        <taxon>Bacteria</taxon>
        <taxon>Bacillati</taxon>
        <taxon>Actinomycetota</taxon>
        <taxon>Actinomycetota incertae sedis</taxon>
        <taxon>Candidatus Hakubellales</taxon>
        <taxon>Candidatus Hakubellaceae</taxon>
        <taxon>Candidatus Hakubella</taxon>
    </lineage>
</organism>
<reference evidence="2 3" key="1">
    <citation type="journal article" date="2020" name="Front. Microbiol.">
        <title>Single-cell genomics of novel Actinobacteria with the Wood-Ljungdahl pathway discovered in a serpentinizing system.</title>
        <authorList>
            <person name="Merino N."/>
            <person name="Kawai M."/>
            <person name="Boyd E.S."/>
            <person name="Colman D.R."/>
            <person name="McGlynn S.E."/>
            <person name="Nealson K.H."/>
            <person name="Kurokawa K."/>
            <person name="Hongoh Y."/>
        </authorList>
    </citation>
    <scope>NUCLEOTIDE SEQUENCE [LARGE SCALE GENOMIC DNA]</scope>
    <source>
        <strain evidence="2 3">S47</strain>
    </source>
</reference>
<evidence type="ECO:0000313" key="3">
    <source>
        <dbReference type="Proteomes" id="UP000569018"/>
    </source>
</evidence>
<dbReference type="RefSeq" id="WP_176236053.1">
    <property type="nucleotide sequence ID" value="NZ_BLSD01000129.1"/>
</dbReference>
<dbReference type="EMBL" id="BLSD01000129">
    <property type="protein sequence ID" value="GFP40037.1"/>
    <property type="molecule type" value="Genomic_DNA"/>
</dbReference>
<name>A0A6V8Q615_9ACTN</name>
<dbReference type="Proteomes" id="UP000569018">
    <property type="component" value="Unassembled WGS sequence"/>
</dbReference>
<dbReference type="InterPro" id="IPR045443">
    <property type="entry name" value="DUF6504"/>
</dbReference>
<comment type="caution">
    <text evidence="2">The sequence shown here is derived from an EMBL/GenBank/DDBJ whole genome shotgun (WGS) entry which is preliminary data.</text>
</comment>
<proteinExistence type="predicted"/>
<protein>
    <recommendedName>
        <fullName evidence="1">DUF6504 domain-containing protein</fullName>
    </recommendedName>
</protein>
<dbReference type="Pfam" id="PF20114">
    <property type="entry name" value="DUF6504"/>
    <property type="match status" value="1"/>
</dbReference>
<evidence type="ECO:0000313" key="2">
    <source>
        <dbReference type="EMBL" id="GFP40037.1"/>
    </source>
</evidence>
<feature type="domain" description="DUF6504" evidence="1">
    <location>
        <begin position="4"/>
        <end position="83"/>
    </location>
</feature>